<dbReference type="RefSeq" id="WP_125558590.1">
    <property type="nucleotide sequence ID" value="NZ_RBVX01000024.1"/>
</dbReference>
<evidence type="ECO:0000256" key="2">
    <source>
        <dbReference type="ARBA" id="ARBA00023125"/>
    </source>
</evidence>
<gene>
    <name evidence="5" type="ORF">D7Z54_20740</name>
</gene>
<protein>
    <submittedName>
        <fullName evidence="5">HxlR family transcriptional regulator</fullName>
    </submittedName>
</protein>
<dbReference type="SUPFAM" id="SSF46785">
    <property type="entry name" value="Winged helix' DNA-binding domain"/>
    <property type="match status" value="1"/>
</dbReference>
<keyword evidence="2" id="KW-0238">DNA-binding</keyword>
<evidence type="ECO:0000256" key="3">
    <source>
        <dbReference type="ARBA" id="ARBA00023163"/>
    </source>
</evidence>
<dbReference type="InterPro" id="IPR036390">
    <property type="entry name" value="WH_DNA-bd_sf"/>
</dbReference>
<sequence>MEDLRKEVRKKVKHGVFNCEKELTLSLINGKWKITTIYHLGHDGTMRFNEIKRLFPKITHKVLTSQLRELEEDGLIHREVYPEVPPRVEYSLTELGESLMPIIQSMYHWGQENMKHFTEESLSEK</sequence>
<keyword evidence="3" id="KW-0804">Transcription</keyword>
<organism evidence="5 6">
    <name type="scientific">Salibacterium salarium</name>
    <dbReference type="NCBI Taxonomy" id="284579"/>
    <lineage>
        <taxon>Bacteria</taxon>
        <taxon>Bacillati</taxon>
        <taxon>Bacillota</taxon>
        <taxon>Bacilli</taxon>
        <taxon>Bacillales</taxon>
        <taxon>Bacillaceae</taxon>
    </lineage>
</organism>
<evidence type="ECO:0000256" key="1">
    <source>
        <dbReference type="ARBA" id="ARBA00023015"/>
    </source>
</evidence>
<dbReference type="OrthoDB" id="9791143at2"/>
<evidence type="ECO:0000313" key="6">
    <source>
        <dbReference type="Proteomes" id="UP000275076"/>
    </source>
</evidence>
<dbReference type="PROSITE" id="PS51118">
    <property type="entry name" value="HTH_HXLR"/>
    <property type="match status" value="1"/>
</dbReference>
<proteinExistence type="predicted"/>
<dbReference type="InterPro" id="IPR036388">
    <property type="entry name" value="WH-like_DNA-bd_sf"/>
</dbReference>
<reference evidence="5 6" key="1">
    <citation type="submission" date="2018-10" db="EMBL/GenBank/DDBJ databases">
        <title>Draft genome sequence of Bacillus salarius IM0101, isolated from a hypersaline soil in Inner Mongolia, China.</title>
        <authorList>
            <person name="Yamprayoonswat W."/>
            <person name="Boonvisut S."/>
            <person name="Jumpathong W."/>
            <person name="Sittihan S."/>
            <person name="Ruangsuj P."/>
            <person name="Wanthongcharoen S."/>
            <person name="Thongpramul N."/>
            <person name="Pimmason S."/>
            <person name="Yu B."/>
            <person name="Yasawong M."/>
        </authorList>
    </citation>
    <scope>NUCLEOTIDE SEQUENCE [LARGE SCALE GENOMIC DNA]</scope>
    <source>
        <strain evidence="5 6">IM0101</strain>
    </source>
</reference>
<dbReference type="PANTHER" id="PTHR33204">
    <property type="entry name" value="TRANSCRIPTIONAL REGULATOR, MARR FAMILY"/>
    <property type="match status" value="1"/>
</dbReference>
<dbReference type="GO" id="GO:0003677">
    <property type="term" value="F:DNA binding"/>
    <property type="evidence" value="ECO:0007669"/>
    <property type="project" value="UniProtKB-KW"/>
</dbReference>
<dbReference type="EMBL" id="RBVX01000024">
    <property type="protein sequence ID" value="RSL31468.1"/>
    <property type="molecule type" value="Genomic_DNA"/>
</dbReference>
<evidence type="ECO:0000259" key="4">
    <source>
        <dbReference type="PROSITE" id="PS51118"/>
    </source>
</evidence>
<dbReference type="AlphaFoldDB" id="A0A428MZ76"/>
<comment type="caution">
    <text evidence="5">The sequence shown here is derived from an EMBL/GenBank/DDBJ whole genome shotgun (WGS) entry which is preliminary data.</text>
</comment>
<feature type="domain" description="HTH hxlR-type" evidence="4">
    <location>
        <begin position="19"/>
        <end position="118"/>
    </location>
</feature>
<dbReference type="Pfam" id="PF01638">
    <property type="entry name" value="HxlR"/>
    <property type="match status" value="1"/>
</dbReference>
<keyword evidence="1" id="KW-0805">Transcription regulation</keyword>
<name>A0A428MZ76_9BACI</name>
<dbReference type="Gene3D" id="1.10.10.10">
    <property type="entry name" value="Winged helix-like DNA-binding domain superfamily/Winged helix DNA-binding domain"/>
    <property type="match status" value="1"/>
</dbReference>
<dbReference type="Proteomes" id="UP000275076">
    <property type="component" value="Unassembled WGS sequence"/>
</dbReference>
<dbReference type="InterPro" id="IPR002577">
    <property type="entry name" value="HTH_HxlR"/>
</dbReference>
<evidence type="ECO:0000313" key="5">
    <source>
        <dbReference type="EMBL" id="RSL31468.1"/>
    </source>
</evidence>
<dbReference type="PANTHER" id="PTHR33204:SF38">
    <property type="entry name" value="HTH-TYPE TRANSCRIPTIONAL ACTIVATOR HXLR"/>
    <property type="match status" value="1"/>
</dbReference>
<accession>A0A428MZ76</accession>
<keyword evidence="6" id="KW-1185">Reference proteome</keyword>